<keyword evidence="1" id="KW-0812">Transmembrane</keyword>
<feature type="transmembrane region" description="Helical" evidence="1">
    <location>
        <begin position="65"/>
        <end position="82"/>
    </location>
</feature>
<organism evidence="2 3">
    <name type="scientific">Chitinimonas taiwanensis DSM 18899</name>
    <dbReference type="NCBI Taxonomy" id="1121279"/>
    <lineage>
        <taxon>Bacteria</taxon>
        <taxon>Pseudomonadati</taxon>
        <taxon>Pseudomonadota</taxon>
        <taxon>Betaproteobacteria</taxon>
        <taxon>Neisseriales</taxon>
        <taxon>Chitinibacteraceae</taxon>
        <taxon>Chitinimonas</taxon>
    </lineage>
</organism>
<feature type="transmembrane region" description="Helical" evidence="1">
    <location>
        <begin position="38"/>
        <end position="58"/>
    </location>
</feature>
<gene>
    <name evidence="2" type="ORF">SAMN02745887_02832</name>
</gene>
<keyword evidence="1" id="KW-1133">Transmembrane helix</keyword>
<keyword evidence="3" id="KW-1185">Reference proteome</keyword>
<dbReference type="Proteomes" id="UP000186513">
    <property type="component" value="Unassembled WGS sequence"/>
</dbReference>
<dbReference type="RefSeq" id="WP_072429327.1">
    <property type="nucleotide sequence ID" value="NZ_FPKR01000011.1"/>
</dbReference>
<dbReference type="OrthoDB" id="5985703at2"/>
<accession>A0A1K2HMZ1</accession>
<protein>
    <submittedName>
        <fullName evidence="2">Uncharacterized protein</fullName>
    </submittedName>
</protein>
<dbReference type="AlphaFoldDB" id="A0A1K2HMZ1"/>
<reference evidence="2 3" key="1">
    <citation type="submission" date="2016-11" db="EMBL/GenBank/DDBJ databases">
        <authorList>
            <person name="Jaros S."/>
            <person name="Januszkiewicz K."/>
            <person name="Wedrychowicz H."/>
        </authorList>
    </citation>
    <scope>NUCLEOTIDE SEQUENCE [LARGE SCALE GENOMIC DNA]</scope>
    <source>
        <strain evidence="2 3">DSM 18899</strain>
    </source>
</reference>
<keyword evidence="1" id="KW-0472">Membrane</keyword>
<evidence type="ECO:0000313" key="2">
    <source>
        <dbReference type="EMBL" id="SFZ78172.1"/>
    </source>
</evidence>
<evidence type="ECO:0000313" key="3">
    <source>
        <dbReference type="Proteomes" id="UP000186513"/>
    </source>
</evidence>
<name>A0A1K2HMZ1_9NEIS</name>
<sequence>MKLPSRATSFLIGLAAIALVVALQTFNSVVCYRHDLATWGLSLCFVAVPMLPAVLALAGPQPLRAVGASLLFAPWLVYAYYIDCIKPYTGGGASMIYVAVVLYGLPSAIVGTLLTGPLLRWLAKRAS</sequence>
<dbReference type="EMBL" id="FPKR01000011">
    <property type="protein sequence ID" value="SFZ78172.1"/>
    <property type="molecule type" value="Genomic_DNA"/>
</dbReference>
<proteinExistence type="predicted"/>
<feature type="transmembrane region" description="Helical" evidence="1">
    <location>
        <begin position="94"/>
        <end position="119"/>
    </location>
</feature>
<evidence type="ECO:0000256" key="1">
    <source>
        <dbReference type="SAM" id="Phobius"/>
    </source>
</evidence>